<dbReference type="GO" id="GO:0033388">
    <property type="term" value="P:putrescine biosynthetic process from arginine"/>
    <property type="evidence" value="ECO:0007669"/>
    <property type="project" value="TreeGrafter"/>
</dbReference>
<evidence type="ECO:0000256" key="1">
    <source>
        <dbReference type="ARBA" id="ARBA00010613"/>
    </source>
</evidence>
<organism evidence="4 5">
    <name type="scientific">Pleomorphomonas diazotrophica</name>
    <dbReference type="NCBI Taxonomy" id="1166257"/>
    <lineage>
        <taxon>Bacteria</taxon>
        <taxon>Pseudomonadati</taxon>
        <taxon>Pseudomonadota</taxon>
        <taxon>Alphaproteobacteria</taxon>
        <taxon>Hyphomicrobiales</taxon>
        <taxon>Pleomorphomonadaceae</taxon>
        <taxon>Pleomorphomonas</taxon>
    </lineage>
</organism>
<dbReference type="PANTHER" id="PTHR43674">
    <property type="entry name" value="NITRILASE C965.09-RELATED"/>
    <property type="match status" value="1"/>
</dbReference>
<evidence type="ECO:0000259" key="3">
    <source>
        <dbReference type="PROSITE" id="PS50263"/>
    </source>
</evidence>
<accession>A0A1I4SW90</accession>
<dbReference type="InterPro" id="IPR036526">
    <property type="entry name" value="C-N_Hydrolase_sf"/>
</dbReference>
<evidence type="ECO:0000313" key="5">
    <source>
        <dbReference type="Proteomes" id="UP000233491"/>
    </source>
</evidence>
<dbReference type="OrthoDB" id="9811121at2"/>
<dbReference type="GO" id="GO:0050126">
    <property type="term" value="F:N-carbamoylputrescine amidase activity"/>
    <property type="evidence" value="ECO:0007669"/>
    <property type="project" value="TreeGrafter"/>
</dbReference>
<name>A0A1I4SW90_9HYPH</name>
<dbReference type="InterPro" id="IPR003010">
    <property type="entry name" value="C-N_Hydrolase"/>
</dbReference>
<dbReference type="InterPro" id="IPR001110">
    <property type="entry name" value="UPF0012_CS"/>
</dbReference>
<comment type="caution">
    <text evidence="4">The sequence shown here is derived from an EMBL/GenBank/DDBJ whole genome shotgun (WGS) entry which is preliminary data.</text>
</comment>
<evidence type="ECO:0000256" key="2">
    <source>
        <dbReference type="ARBA" id="ARBA00022801"/>
    </source>
</evidence>
<dbReference type="CDD" id="cd07576">
    <property type="entry name" value="R-amidase_like"/>
    <property type="match status" value="1"/>
</dbReference>
<dbReference type="Pfam" id="PF00795">
    <property type="entry name" value="CN_hydrolase"/>
    <property type="match status" value="1"/>
</dbReference>
<comment type="similarity">
    <text evidence="1">Belongs to the carbon-nitrogen hydrolase superfamily. NIT1/NIT2 family.</text>
</comment>
<dbReference type="Gene3D" id="3.60.110.10">
    <property type="entry name" value="Carbon-nitrogen hydrolase"/>
    <property type="match status" value="1"/>
</dbReference>
<dbReference type="PROSITE" id="PS01227">
    <property type="entry name" value="UPF0012"/>
    <property type="match status" value="1"/>
</dbReference>
<gene>
    <name evidence="4" type="ORF">CXZ10_14355</name>
</gene>
<evidence type="ECO:0000313" key="4">
    <source>
        <dbReference type="EMBL" id="PKR88577.1"/>
    </source>
</evidence>
<protein>
    <submittedName>
        <fullName evidence="4">Hydrolase</fullName>
    </submittedName>
</protein>
<sequence>MLLAALQMRSRPSDVAANLDRLDRAAGEAAAGGARLLVTPELGLVGYGTGPDLPLLAEPPDGSLVESVATIARRHSLGIVAGFAERDGDAVYNSALFVAGDSRTVYRKSHLYGPYEKRWFRAAPPSAQLFRHEGLNFGLLICYDIEFPENVRRLAKAGADAVLVPTALPAGGSGDFIAAHMIAVRAFENQVFVAYVDNCGRDGDFAYAGLTRIAAPDGAILAAPSGRDEALLFAPIVPETYARSRAENTYLSDLKA</sequence>
<reference evidence="4 5" key="1">
    <citation type="submission" date="2017-12" db="EMBL/GenBank/DDBJ databases">
        <title>Anaerobic carbon monoxide metabolism by Pleomorphomonas carboxyditropha sp. nov., a new mesophilic hydrogenogenic carboxidotroph.</title>
        <authorList>
            <person name="Esquivel-Elizondo S."/>
            <person name="Krajmalnik-Brown R."/>
        </authorList>
    </citation>
    <scope>NUCLEOTIDE SEQUENCE [LARGE SCALE GENOMIC DNA]</scope>
    <source>
        <strain evidence="4 5">R5-392</strain>
    </source>
</reference>
<dbReference type="PROSITE" id="PS50263">
    <property type="entry name" value="CN_HYDROLASE"/>
    <property type="match status" value="1"/>
</dbReference>
<feature type="domain" description="CN hydrolase" evidence="3">
    <location>
        <begin position="1"/>
        <end position="238"/>
    </location>
</feature>
<dbReference type="PANTHER" id="PTHR43674:SF2">
    <property type="entry name" value="BETA-UREIDOPROPIONASE"/>
    <property type="match status" value="1"/>
</dbReference>
<keyword evidence="2 4" id="KW-0378">Hydrolase</keyword>
<dbReference type="SUPFAM" id="SSF56317">
    <property type="entry name" value="Carbon-nitrogen hydrolase"/>
    <property type="match status" value="1"/>
</dbReference>
<dbReference type="InterPro" id="IPR044083">
    <property type="entry name" value="RamA-like"/>
</dbReference>
<dbReference type="RefSeq" id="WP_101290030.1">
    <property type="nucleotide sequence ID" value="NZ_FOUQ01000004.1"/>
</dbReference>
<dbReference type="Proteomes" id="UP000233491">
    <property type="component" value="Unassembled WGS sequence"/>
</dbReference>
<dbReference type="AlphaFoldDB" id="A0A1I4SW90"/>
<dbReference type="InterPro" id="IPR050345">
    <property type="entry name" value="Aliph_Amidase/BUP"/>
</dbReference>
<proteinExistence type="inferred from homology"/>
<dbReference type="EMBL" id="PJNW01000011">
    <property type="protein sequence ID" value="PKR88577.1"/>
    <property type="molecule type" value="Genomic_DNA"/>
</dbReference>
<keyword evidence="5" id="KW-1185">Reference proteome</keyword>